<dbReference type="InterPro" id="IPR045518">
    <property type="entry name" value="2EXR"/>
</dbReference>
<name>A0A1L7XNT5_9HELO</name>
<dbReference type="AlphaFoldDB" id="A0A1L7XNT5"/>
<evidence type="ECO:0000259" key="1">
    <source>
        <dbReference type="Pfam" id="PF20150"/>
    </source>
</evidence>
<sequence length="116" mass="13010">MTSSYSTFTRLPELPTELRLQIWQLYLPGHRDIQIFPRSTLETIVAPSPEVKGSTTPATYPTILAVNKESRSVALQKYDIIRSSPNRSLYQGPGGSRLIAFNSEEDMICFGRYPSG</sequence>
<keyword evidence="3" id="KW-1185">Reference proteome</keyword>
<dbReference type="EMBL" id="FJOG01000038">
    <property type="protein sequence ID" value="CZR66607.1"/>
    <property type="molecule type" value="Genomic_DNA"/>
</dbReference>
<gene>
    <name evidence="2" type="ORF">PAC_16508</name>
</gene>
<reference evidence="2 3" key="1">
    <citation type="submission" date="2016-03" db="EMBL/GenBank/DDBJ databases">
        <authorList>
            <person name="Ploux O."/>
        </authorList>
    </citation>
    <scope>NUCLEOTIDE SEQUENCE [LARGE SCALE GENOMIC DNA]</scope>
    <source>
        <strain evidence="2 3">UAMH 11012</strain>
    </source>
</reference>
<protein>
    <recommendedName>
        <fullName evidence="1">2EXR domain-containing protein</fullName>
    </recommendedName>
</protein>
<evidence type="ECO:0000313" key="2">
    <source>
        <dbReference type="EMBL" id="CZR66607.1"/>
    </source>
</evidence>
<organism evidence="2 3">
    <name type="scientific">Phialocephala subalpina</name>
    <dbReference type="NCBI Taxonomy" id="576137"/>
    <lineage>
        <taxon>Eukaryota</taxon>
        <taxon>Fungi</taxon>
        <taxon>Dikarya</taxon>
        <taxon>Ascomycota</taxon>
        <taxon>Pezizomycotina</taxon>
        <taxon>Leotiomycetes</taxon>
        <taxon>Helotiales</taxon>
        <taxon>Mollisiaceae</taxon>
        <taxon>Phialocephala</taxon>
        <taxon>Phialocephala fortinii species complex</taxon>
    </lineage>
</organism>
<dbReference type="Proteomes" id="UP000184330">
    <property type="component" value="Unassembled WGS sequence"/>
</dbReference>
<feature type="domain" description="2EXR" evidence="1">
    <location>
        <begin position="8"/>
        <end position="108"/>
    </location>
</feature>
<dbReference type="PANTHER" id="PTHR35910:SF6">
    <property type="entry name" value="2EXR DOMAIN-CONTAINING PROTEIN"/>
    <property type="match status" value="1"/>
</dbReference>
<dbReference type="PANTHER" id="PTHR35910">
    <property type="entry name" value="2EXR DOMAIN-CONTAINING PROTEIN"/>
    <property type="match status" value="1"/>
</dbReference>
<evidence type="ECO:0000313" key="3">
    <source>
        <dbReference type="Proteomes" id="UP000184330"/>
    </source>
</evidence>
<dbReference type="Pfam" id="PF20150">
    <property type="entry name" value="2EXR"/>
    <property type="match status" value="1"/>
</dbReference>
<accession>A0A1L7XNT5</accession>
<dbReference type="OrthoDB" id="3473305at2759"/>
<proteinExistence type="predicted"/>